<dbReference type="OrthoDB" id="2264294at2759"/>
<evidence type="ECO:0000313" key="10">
    <source>
        <dbReference type="Proteomes" id="UP000000267"/>
    </source>
</evidence>
<proteinExistence type="predicted"/>
<feature type="compositionally biased region" description="Polar residues" evidence="7">
    <location>
        <begin position="967"/>
        <end position="984"/>
    </location>
</feature>
<feature type="domain" description="Zn(2)-C6 fungal-type" evidence="8">
    <location>
        <begin position="155"/>
        <end position="201"/>
    </location>
</feature>
<feature type="region of interest" description="Disordered" evidence="7">
    <location>
        <begin position="926"/>
        <end position="1027"/>
    </location>
</feature>
<dbReference type="EMBL" id="DS480443">
    <property type="protein sequence ID" value="EDO15815.1"/>
    <property type="molecule type" value="Genomic_DNA"/>
</dbReference>
<dbReference type="GO" id="GO:0005634">
    <property type="term" value="C:nucleus"/>
    <property type="evidence" value="ECO:0007669"/>
    <property type="project" value="TreeGrafter"/>
</dbReference>
<dbReference type="Proteomes" id="UP000000267">
    <property type="component" value="Unassembled WGS sequence"/>
</dbReference>
<name>A7TPH1_VANPO</name>
<dbReference type="eggNOG" id="ENOG502QQXX">
    <property type="taxonomic scope" value="Eukaryota"/>
</dbReference>
<keyword evidence="3" id="KW-0805">Transcription regulation</keyword>
<dbReference type="GO" id="GO:0045944">
    <property type="term" value="P:positive regulation of transcription by RNA polymerase II"/>
    <property type="evidence" value="ECO:0007669"/>
    <property type="project" value="EnsemblFungi"/>
</dbReference>
<dbReference type="GO" id="GO:0003677">
    <property type="term" value="F:DNA binding"/>
    <property type="evidence" value="ECO:0007669"/>
    <property type="project" value="UniProtKB-KW"/>
</dbReference>
<dbReference type="CDD" id="cd00067">
    <property type="entry name" value="GAL4"/>
    <property type="match status" value="1"/>
</dbReference>
<feature type="region of interest" description="Disordered" evidence="7">
    <location>
        <begin position="1"/>
        <end position="44"/>
    </location>
</feature>
<keyword evidence="2" id="KW-0862">Zinc</keyword>
<feature type="compositionally biased region" description="Polar residues" evidence="7">
    <location>
        <begin position="1"/>
        <end position="17"/>
    </location>
</feature>
<keyword evidence="5" id="KW-0804">Transcription</keyword>
<dbReference type="SMART" id="SM00066">
    <property type="entry name" value="GAL4"/>
    <property type="match status" value="1"/>
</dbReference>
<evidence type="ECO:0000256" key="2">
    <source>
        <dbReference type="ARBA" id="ARBA00022833"/>
    </source>
</evidence>
<dbReference type="CDD" id="cd12148">
    <property type="entry name" value="fungal_TF_MHR"/>
    <property type="match status" value="1"/>
</dbReference>
<dbReference type="InterPro" id="IPR001138">
    <property type="entry name" value="Zn2Cys6_DnaBD"/>
</dbReference>
<dbReference type="GO" id="GO:0051123">
    <property type="term" value="P:RNA polymerase II preinitiation complex assembly"/>
    <property type="evidence" value="ECO:0007669"/>
    <property type="project" value="EnsemblFungi"/>
</dbReference>
<gene>
    <name evidence="9" type="ORF">Kpol_1057p3</name>
</gene>
<evidence type="ECO:0000259" key="8">
    <source>
        <dbReference type="SMART" id="SM00066"/>
    </source>
</evidence>
<evidence type="ECO:0000256" key="4">
    <source>
        <dbReference type="ARBA" id="ARBA00023125"/>
    </source>
</evidence>
<dbReference type="Pfam" id="PF04082">
    <property type="entry name" value="Fungal_trans"/>
    <property type="match status" value="1"/>
</dbReference>
<organism evidence="10">
    <name type="scientific">Vanderwaltozyma polyspora (strain ATCC 22028 / DSM 70294 / BCRC 21397 / CBS 2163 / NBRC 10782 / NRRL Y-8283 / UCD 57-17)</name>
    <name type="common">Kluyveromyces polysporus</name>
    <dbReference type="NCBI Taxonomy" id="436907"/>
    <lineage>
        <taxon>Eukaryota</taxon>
        <taxon>Fungi</taxon>
        <taxon>Dikarya</taxon>
        <taxon>Ascomycota</taxon>
        <taxon>Saccharomycotina</taxon>
        <taxon>Saccharomycetes</taxon>
        <taxon>Saccharomycetales</taxon>
        <taxon>Saccharomycetaceae</taxon>
        <taxon>Vanderwaltozyma</taxon>
    </lineage>
</organism>
<dbReference type="InterPro" id="IPR007219">
    <property type="entry name" value="XnlR_reg_dom"/>
</dbReference>
<dbReference type="SUPFAM" id="SSF57701">
    <property type="entry name" value="Zn2/Cys6 DNA-binding domain"/>
    <property type="match status" value="1"/>
</dbReference>
<dbReference type="STRING" id="436907.A7TPH1"/>
<feature type="region of interest" description="Disordered" evidence="7">
    <location>
        <begin position="799"/>
        <end position="828"/>
    </location>
</feature>
<dbReference type="GO" id="GO:0003713">
    <property type="term" value="F:transcription coactivator activity"/>
    <property type="evidence" value="ECO:0007669"/>
    <property type="project" value="EnsemblFungi"/>
</dbReference>
<dbReference type="InterPro" id="IPR050797">
    <property type="entry name" value="Carb_Metab_Trans_Reg"/>
</dbReference>
<accession>A7TPH1</accession>
<dbReference type="GO" id="GO:1901714">
    <property type="term" value="P:positive regulation of urea catabolic process"/>
    <property type="evidence" value="ECO:0007669"/>
    <property type="project" value="EnsemblFungi"/>
</dbReference>
<feature type="region of interest" description="Disordered" evidence="7">
    <location>
        <begin position="865"/>
        <end position="888"/>
    </location>
</feature>
<dbReference type="RefSeq" id="XP_001643673.1">
    <property type="nucleotide sequence ID" value="XM_001643623.1"/>
</dbReference>
<dbReference type="GeneID" id="5543925"/>
<feature type="compositionally biased region" description="Basic and acidic residues" evidence="7">
    <location>
        <begin position="947"/>
        <end position="965"/>
    </location>
</feature>
<evidence type="ECO:0000256" key="3">
    <source>
        <dbReference type="ARBA" id="ARBA00023015"/>
    </source>
</evidence>
<reference evidence="9 10" key="1">
    <citation type="journal article" date="2007" name="Proc. Natl. Acad. Sci. U.S.A.">
        <title>Independent sorting-out of thousands of duplicated gene pairs in two yeast species descended from a whole-genome duplication.</title>
        <authorList>
            <person name="Scannell D.R."/>
            <person name="Frank A.C."/>
            <person name="Conant G.C."/>
            <person name="Byrne K.P."/>
            <person name="Woolfit M."/>
            <person name="Wolfe K.H."/>
        </authorList>
    </citation>
    <scope>NUCLEOTIDE SEQUENCE [LARGE SCALE GENOMIC DNA]</scope>
    <source>
        <strain evidence="10">ATCC 22028 / DSM 70294 / BCRC 21397 / CBS 2163 / NBRC 10782 / NRRL Y-8283 / UCD 57-17</strain>
    </source>
</reference>
<sequence>MSTTSSHSPSWNATSSGALAGGSPAIKHNEQAANEQQSTSKALKGQYIHGESETVGFDMGNAGLASQNVVDAKEIERFKNMLHKLEKFQNDNSNGETLISDSEEISFDKHSLEKLLDHYQNLVQRVGGERMSAETSEILDQLSNLKDSNRMRKLAIMADPCLNCRDAKKKCTMMPGSQNCVRCETKSLDCRMVDNLNDKKRRESFGTDSYLSKKQRLPENSENIQISHSYPGHLNNVRSEQNYPNTFTRAQENSSTVVDSSQRSSNSNLHRYVQSNPASQIQFPADEFSQQQKKTIRYPRSSFFVGPTSSYDISLMNSIKFDRINQVQLSDSLILRKVSDDVQFLLKEDNNPITQLKQEQYVDLVEKLVYPNGKVLVEIFFKFVHPYFPILHESVFIEKYSRSYSEITAPLLASIYSLALQWWDFHPSLIGFQKPDIQNQLNTIAYKSFYELIERPKLGIVQAGLLILQARSENTSNWTLCSSVVAVAEELGLGVDCQKWQLPQWEKHLRQRISWAVWSFDKWIALVEGRQSHLILGRNWMVRPLRDTDLPASSPIINQSLTLNERSGNTMMNNLNLFDMVPTNEDFVQGTMMFKYRISLSIILSEIMSTFYSEHSKQIVNIEDVLNLAKPLQLKLKEWYRSLPSFLLMTNFKERKFNANASLILAYFATELTLHRKIISVLKTDSPDEISFVCRTAAKARLVAAIEFVHDLKPEHINAFWYASSTGNLMLVATFASILHLSSTTVEEAQLFKDYLRNYIWILRVNSKSFDKEKFALTRLHMLLSQIPDLLTDRIHHSNTPQQRQTNTSHYNASGSNSNPVQNSNLTPSQINELKNIPIDLLQKLINISNSTNTHSASAMLSSDVKTNELSKVSSRTSNISKTVNDNSQTRSAIEIETQRTKVISSDSSDIDTPVTKIPIYHSEKTSRSAVQSLSPARDSGLIQDEVSEKSDKVIAENDEIEKKQSTPHTSIVSSDENEVNNQERNPKAESESPKIIESTDKIEESKEESQESDAASTLEGKEPKDT</sequence>
<dbReference type="InterPro" id="IPR036864">
    <property type="entry name" value="Zn2-C6_fun-type_DNA-bd_sf"/>
</dbReference>
<dbReference type="PANTHER" id="PTHR31668:SF4">
    <property type="entry name" value="TRANSCRIPTIONAL ACTIVATOR PROTEIN DAL81"/>
    <property type="match status" value="1"/>
</dbReference>
<keyword evidence="1" id="KW-0479">Metal-binding</keyword>
<evidence type="ECO:0000256" key="7">
    <source>
        <dbReference type="SAM" id="MobiDB-lite"/>
    </source>
</evidence>
<dbReference type="GO" id="GO:0000981">
    <property type="term" value="F:DNA-binding transcription factor activity, RNA polymerase II-specific"/>
    <property type="evidence" value="ECO:0007669"/>
    <property type="project" value="InterPro"/>
</dbReference>
<evidence type="ECO:0000256" key="5">
    <source>
        <dbReference type="ARBA" id="ARBA00023163"/>
    </source>
</evidence>
<keyword evidence="10" id="KW-1185">Reference proteome</keyword>
<keyword evidence="4" id="KW-0238">DNA-binding</keyword>
<feature type="compositionally biased region" description="Polar residues" evidence="7">
    <location>
        <begin position="31"/>
        <end position="41"/>
    </location>
</feature>
<dbReference type="GO" id="GO:0008270">
    <property type="term" value="F:zinc ion binding"/>
    <property type="evidence" value="ECO:0007669"/>
    <property type="project" value="InterPro"/>
</dbReference>
<keyword evidence="6" id="KW-0539">Nucleus</keyword>
<evidence type="ECO:0000256" key="1">
    <source>
        <dbReference type="ARBA" id="ARBA00022723"/>
    </source>
</evidence>
<feature type="compositionally biased region" description="Basic and acidic residues" evidence="7">
    <location>
        <begin position="985"/>
        <end position="1010"/>
    </location>
</feature>
<dbReference type="HOGENOM" id="CLU_006632_0_0_1"/>
<dbReference type="GO" id="GO:1901717">
    <property type="term" value="P:positive regulation of gamma-aminobutyric acid catabolic process"/>
    <property type="evidence" value="ECO:0007669"/>
    <property type="project" value="EnsemblFungi"/>
</dbReference>
<evidence type="ECO:0000313" key="9">
    <source>
        <dbReference type="EMBL" id="EDO15815.1"/>
    </source>
</evidence>
<dbReference type="InParanoid" id="A7TPH1"/>
<dbReference type="GO" id="GO:0001080">
    <property type="term" value="P:nitrogen catabolite activation of transcription from RNA polymerase II promoter"/>
    <property type="evidence" value="ECO:0007669"/>
    <property type="project" value="TreeGrafter"/>
</dbReference>
<dbReference type="PhylomeDB" id="A7TPH1"/>
<dbReference type="AlphaFoldDB" id="A7TPH1"/>
<dbReference type="FunCoup" id="A7TPH1">
    <property type="interactions" value="378"/>
</dbReference>
<protein>
    <recommendedName>
        <fullName evidence="8">Zn(2)-C6 fungal-type domain-containing protein</fullName>
    </recommendedName>
</protein>
<dbReference type="PANTHER" id="PTHR31668">
    <property type="entry name" value="GLUCOSE TRANSPORT TRANSCRIPTION REGULATOR RGT1-RELATED-RELATED"/>
    <property type="match status" value="1"/>
</dbReference>
<dbReference type="KEGG" id="vpo:Kpol_1057p3"/>
<evidence type="ECO:0000256" key="6">
    <source>
        <dbReference type="ARBA" id="ARBA00023242"/>
    </source>
</evidence>